<name>Q2R9N3_ORYSJ</name>
<evidence type="ECO:0000256" key="2">
    <source>
        <dbReference type="ARBA" id="ARBA00023180"/>
    </source>
</evidence>
<accession>Q2R9N3</accession>
<organism evidence="3 4">
    <name type="scientific">Oryza sativa subsp. japonica</name>
    <name type="common">Rice</name>
    <dbReference type="NCBI Taxonomy" id="39947"/>
    <lineage>
        <taxon>Eukaryota</taxon>
        <taxon>Viridiplantae</taxon>
        <taxon>Streptophyta</taxon>
        <taxon>Embryophyta</taxon>
        <taxon>Tracheophyta</taxon>
        <taxon>Spermatophyta</taxon>
        <taxon>Magnoliopsida</taxon>
        <taxon>Liliopsida</taxon>
        <taxon>Poales</taxon>
        <taxon>Poaceae</taxon>
        <taxon>BOP clade</taxon>
        <taxon>Oryzoideae</taxon>
        <taxon>Oryzeae</taxon>
        <taxon>Oryzinae</taxon>
        <taxon>Oryza</taxon>
        <taxon>Oryza sativa</taxon>
    </lineage>
</organism>
<comment type="similarity">
    <text evidence="1">Belongs to the glycosyl hydrolase 1 family.</text>
</comment>
<dbReference type="GO" id="GO:0005975">
    <property type="term" value="P:carbohydrate metabolic process"/>
    <property type="evidence" value="ECO:0007669"/>
    <property type="project" value="InterPro"/>
</dbReference>
<reference evidence="4" key="2">
    <citation type="journal article" date="2008" name="Nucleic Acids Res.">
        <title>The rice annotation project database (RAP-DB): 2008 update.</title>
        <authorList>
            <consortium name="The rice annotation project (RAP)"/>
        </authorList>
    </citation>
    <scope>GENOME REANNOTATION</scope>
    <source>
        <strain evidence="4">cv. Nipponbare</strain>
    </source>
</reference>
<dbReference type="SUPFAM" id="SSF51445">
    <property type="entry name" value="(Trans)glycosidases"/>
    <property type="match status" value="1"/>
</dbReference>
<dbReference type="Pfam" id="PF00232">
    <property type="entry name" value="Glyco_hydro_1"/>
    <property type="match status" value="1"/>
</dbReference>
<evidence type="ECO:0000313" key="3">
    <source>
        <dbReference type="EMBL" id="AAY23263.1"/>
    </source>
</evidence>
<proteinExistence type="inferred from homology"/>
<evidence type="ECO:0000313" key="4">
    <source>
        <dbReference type="Proteomes" id="UP000000763"/>
    </source>
</evidence>
<dbReference type="Gene3D" id="3.20.20.80">
    <property type="entry name" value="Glycosidases"/>
    <property type="match status" value="1"/>
</dbReference>
<dbReference type="GO" id="GO:0004565">
    <property type="term" value="F:beta-galactosidase activity"/>
    <property type="evidence" value="ECO:0007669"/>
    <property type="project" value="UniProtKB-ARBA"/>
</dbReference>
<dbReference type="GO" id="GO:0033907">
    <property type="term" value="F:beta-D-fucosidase activity"/>
    <property type="evidence" value="ECO:0007669"/>
    <property type="project" value="UniProtKB-ARBA"/>
</dbReference>
<sequence length="104" mass="12078">MTVLLLYNKETSVAVIFCLPVIPALFPGTGIDEGNNSTVPEALRDGHRIEFHSKHLQFVNHAIRNGWGDGYLDRFGLIYVDRKTLTRYRKDSSYWIEDFLKKQY</sequence>
<dbReference type="InterPro" id="IPR001360">
    <property type="entry name" value="Glyco_hydro_1"/>
</dbReference>
<reference evidence="4" key="1">
    <citation type="journal article" date="2005" name="Nature">
        <title>The map-based sequence of the rice genome.</title>
        <authorList>
            <consortium name="International rice genome sequencing project (IRGSP)"/>
            <person name="Matsumoto T."/>
            <person name="Wu J."/>
            <person name="Kanamori H."/>
            <person name="Katayose Y."/>
            <person name="Fujisawa M."/>
            <person name="Namiki N."/>
            <person name="Mizuno H."/>
            <person name="Yamamoto K."/>
            <person name="Antonio B.A."/>
            <person name="Baba T."/>
            <person name="Sakata K."/>
            <person name="Nagamura Y."/>
            <person name="Aoki H."/>
            <person name="Arikawa K."/>
            <person name="Arita K."/>
            <person name="Bito T."/>
            <person name="Chiden Y."/>
            <person name="Fujitsuka N."/>
            <person name="Fukunaka R."/>
            <person name="Hamada M."/>
            <person name="Harada C."/>
            <person name="Hayashi A."/>
            <person name="Hijishita S."/>
            <person name="Honda M."/>
            <person name="Hosokawa S."/>
            <person name="Ichikawa Y."/>
            <person name="Idonuma A."/>
            <person name="Iijima M."/>
            <person name="Ikeda M."/>
            <person name="Ikeno M."/>
            <person name="Ito K."/>
            <person name="Ito S."/>
            <person name="Ito T."/>
            <person name="Ito Y."/>
            <person name="Ito Y."/>
            <person name="Iwabuchi A."/>
            <person name="Kamiya K."/>
            <person name="Karasawa W."/>
            <person name="Kurita K."/>
            <person name="Katagiri S."/>
            <person name="Kikuta A."/>
            <person name="Kobayashi H."/>
            <person name="Kobayashi N."/>
            <person name="Machita K."/>
            <person name="Maehara T."/>
            <person name="Masukawa M."/>
            <person name="Mizubayashi T."/>
            <person name="Mukai Y."/>
            <person name="Nagasaki H."/>
            <person name="Nagata Y."/>
            <person name="Naito S."/>
            <person name="Nakashima M."/>
            <person name="Nakama Y."/>
            <person name="Nakamichi Y."/>
            <person name="Nakamura M."/>
            <person name="Meguro A."/>
            <person name="Negishi M."/>
            <person name="Ohta I."/>
            <person name="Ohta T."/>
            <person name="Okamoto M."/>
            <person name="Ono N."/>
            <person name="Saji S."/>
            <person name="Sakaguchi M."/>
            <person name="Sakai K."/>
            <person name="Shibata M."/>
            <person name="Shimokawa T."/>
            <person name="Song J."/>
            <person name="Takazaki Y."/>
            <person name="Terasawa K."/>
            <person name="Tsugane M."/>
            <person name="Tsuji K."/>
            <person name="Ueda S."/>
            <person name="Waki K."/>
            <person name="Yamagata H."/>
            <person name="Yamamoto M."/>
            <person name="Yamamoto S."/>
            <person name="Yamane H."/>
            <person name="Yoshiki S."/>
            <person name="Yoshihara R."/>
            <person name="Yukawa K."/>
            <person name="Zhong H."/>
            <person name="Yano M."/>
            <person name="Yuan Q."/>
            <person name="Ouyang S."/>
            <person name="Liu J."/>
            <person name="Jones K.M."/>
            <person name="Gansberger K."/>
            <person name="Moffat K."/>
            <person name="Hill J."/>
            <person name="Bera J."/>
            <person name="Fadrosh D."/>
            <person name="Jin S."/>
            <person name="Johri S."/>
            <person name="Kim M."/>
            <person name="Overton L."/>
            <person name="Reardon M."/>
            <person name="Tsitrin T."/>
            <person name="Vuong H."/>
            <person name="Weaver B."/>
            <person name="Ciecko A."/>
            <person name="Tallon L."/>
            <person name="Jackson J."/>
            <person name="Pai G."/>
            <person name="Aken S.V."/>
            <person name="Utterback T."/>
            <person name="Reidmuller S."/>
            <person name="Feldblyum T."/>
            <person name="Hsiao J."/>
            <person name="Zismann V."/>
            <person name="Iobst S."/>
            <person name="de Vazeille A.R."/>
            <person name="Buell C.R."/>
            <person name="Ying K."/>
            <person name="Li Y."/>
            <person name="Lu T."/>
            <person name="Huang Y."/>
            <person name="Zhao Q."/>
            <person name="Feng Q."/>
            <person name="Zhang L."/>
            <person name="Zhu J."/>
            <person name="Weng Q."/>
            <person name="Mu J."/>
            <person name="Lu Y."/>
            <person name="Fan D."/>
            <person name="Liu Y."/>
            <person name="Guan J."/>
            <person name="Zhang Y."/>
            <person name="Yu S."/>
            <person name="Liu X."/>
            <person name="Zhang Y."/>
            <person name="Hong G."/>
            <person name="Han B."/>
            <person name="Choisne N."/>
            <person name="Demange N."/>
            <person name="Orjeda G."/>
            <person name="Samain S."/>
            <person name="Cattolico L."/>
            <person name="Pelletier E."/>
            <person name="Couloux A."/>
            <person name="Segurens B."/>
            <person name="Wincker P."/>
            <person name="D'Hont A."/>
            <person name="Scarpelli C."/>
            <person name="Weissenbach J."/>
            <person name="Salanoubat M."/>
            <person name="Quetier F."/>
            <person name="Yu Y."/>
            <person name="Kim H.R."/>
            <person name="Rambo T."/>
            <person name="Currie J."/>
            <person name="Collura K."/>
            <person name="Luo M."/>
            <person name="Yang T."/>
            <person name="Ammiraju J.S.S."/>
            <person name="Engler F."/>
            <person name="Soderlund C."/>
            <person name="Wing R.A."/>
            <person name="Palmer L.E."/>
            <person name="de la Bastide M."/>
            <person name="Spiegel L."/>
            <person name="Nascimento L."/>
            <person name="Zutavern T."/>
            <person name="O'Shaughnessy A."/>
            <person name="Dike S."/>
            <person name="Dedhia N."/>
            <person name="Preston R."/>
            <person name="Balija V."/>
            <person name="McCombie W.R."/>
            <person name="Chow T."/>
            <person name="Chen H."/>
            <person name="Chung M."/>
            <person name="Chen C."/>
            <person name="Shaw J."/>
            <person name="Wu H."/>
            <person name="Hsiao K."/>
            <person name="Chao Y."/>
            <person name="Chu M."/>
            <person name="Cheng C."/>
            <person name="Hour A."/>
            <person name="Lee P."/>
            <person name="Lin S."/>
            <person name="Lin Y."/>
            <person name="Liou J."/>
            <person name="Liu S."/>
            <person name="Hsing Y."/>
            <person name="Raghuvanshi S."/>
            <person name="Mohanty A."/>
            <person name="Bharti A.K."/>
            <person name="Gaur A."/>
            <person name="Gupta V."/>
            <person name="Kumar D."/>
            <person name="Ravi V."/>
            <person name="Vij S."/>
            <person name="Kapur A."/>
            <person name="Khurana P."/>
            <person name="Khurana P."/>
            <person name="Khurana J.P."/>
            <person name="Tyagi A.K."/>
            <person name="Gaikwad K."/>
            <person name="Singh A."/>
            <person name="Dalal V."/>
            <person name="Srivastava S."/>
            <person name="Dixit A."/>
            <person name="Pal A.K."/>
            <person name="Ghazi I.A."/>
            <person name="Yadav M."/>
            <person name="Pandit A."/>
            <person name="Bhargava A."/>
            <person name="Sureshbabu K."/>
            <person name="Batra K."/>
            <person name="Sharma T.R."/>
            <person name="Mohapatra T."/>
            <person name="Singh N.K."/>
            <person name="Messing J."/>
            <person name="Nelson A.B."/>
            <person name="Fuks G."/>
            <person name="Kavchok S."/>
            <person name="Keizer G."/>
            <person name="Linton E."/>
            <person name="Llaca V."/>
            <person name="Song R."/>
            <person name="Tanyolac B."/>
            <person name="Young S."/>
            <person name="Ho-Il K."/>
            <person name="Hahn J.H."/>
            <person name="Sangsakoo G."/>
            <person name="Vanavichit A."/>
            <person name="de Mattos Luiz.A.T."/>
            <person name="Zimmer P.D."/>
            <person name="Malone G."/>
            <person name="Dellagostin O."/>
            <person name="de Oliveira A.C."/>
            <person name="Bevan M."/>
            <person name="Bancroft I."/>
            <person name="Minx P."/>
            <person name="Cordum H."/>
            <person name="Wilson R."/>
            <person name="Cheng Z."/>
            <person name="Jin W."/>
            <person name="Jiang J."/>
            <person name="Leong S.A."/>
            <person name="Iwama H."/>
            <person name="Gojobori T."/>
            <person name="Itoh T."/>
            <person name="Niimura Y."/>
            <person name="Fujii Y."/>
            <person name="Habara T."/>
            <person name="Sakai H."/>
            <person name="Sato Y."/>
            <person name="Wilson G."/>
            <person name="Kumar K."/>
            <person name="McCouch S."/>
            <person name="Juretic N."/>
            <person name="Hoen D."/>
            <person name="Wright S."/>
            <person name="Bruskiewich R."/>
            <person name="Bureau T."/>
            <person name="Miyao A."/>
            <person name="Hirochika H."/>
            <person name="Nishikawa T."/>
            <person name="Kadowaki K."/>
            <person name="Sugiura M."/>
            <person name="Burr B."/>
            <person name="Sasaki T."/>
        </authorList>
    </citation>
    <scope>NUCLEOTIDE SEQUENCE [LARGE SCALE GENOMIC DNA]</scope>
    <source>
        <strain evidence="4">cv. Nipponbare</strain>
    </source>
</reference>
<gene>
    <name evidence="3" type="ordered locus">LOC_Os11g08160</name>
</gene>
<evidence type="ECO:0000256" key="1">
    <source>
        <dbReference type="ARBA" id="ARBA00010838"/>
    </source>
</evidence>
<dbReference type="Proteomes" id="UP000000763">
    <property type="component" value="Chromosome 11"/>
</dbReference>
<keyword evidence="2" id="KW-0325">Glycoprotein</keyword>
<protein>
    <submittedName>
        <fullName evidence="3">Transposon protein, putative, unclassified</fullName>
    </submittedName>
</protein>
<dbReference type="InterPro" id="IPR017853">
    <property type="entry name" value="GH"/>
</dbReference>
<dbReference type="GO" id="GO:0008422">
    <property type="term" value="F:beta-glucosidase activity"/>
    <property type="evidence" value="ECO:0007669"/>
    <property type="project" value="UniProtKB-ARBA"/>
</dbReference>
<dbReference type="AlphaFoldDB" id="Q2R9N3"/>
<dbReference type="EMBL" id="AC134047">
    <property type="protein sequence ID" value="AAY23263.1"/>
    <property type="molecule type" value="Genomic_DNA"/>
</dbReference>